<dbReference type="Proteomes" id="UP001141806">
    <property type="component" value="Unassembled WGS sequence"/>
</dbReference>
<keyword evidence="2" id="KW-1185">Reference proteome</keyword>
<gene>
    <name evidence="1" type="ORF">NE237_025827</name>
</gene>
<accession>A0A9Q0H2N7</accession>
<proteinExistence type="predicted"/>
<reference evidence="1" key="1">
    <citation type="journal article" date="2023" name="Plant J.">
        <title>The genome of the king protea, Protea cynaroides.</title>
        <authorList>
            <person name="Chang J."/>
            <person name="Duong T.A."/>
            <person name="Schoeman C."/>
            <person name="Ma X."/>
            <person name="Roodt D."/>
            <person name="Barker N."/>
            <person name="Li Z."/>
            <person name="Van de Peer Y."/>
            <person name="Mizrachi E."/>
        </authorList>
    </citation>
    <scope>NUCLEOTIDE SEQUENCE</scope>
    <source>
        <tissue evidence="1">Young leaves</tissue>
    </source>
</reference>
<organism evidence="1 2">
    <name type="scientific">Protea cynaroides</name>
    <dbReference type="NCBI Taxonomy" id="273540"/>
    <lineage>
        <taxon>Eukaryota</taxon>
        <taxon>Viridiplantae</taxon>
        <taxon>Streptophyta</taxon>
        <taxon>Embryophyta</taxon>
        <taxon>Tracheophyta</taxon>
        <taxon>Spermatophyta</taxon>
        <taxon>Magnoliopsida</taxon>
        <taxon>Proteales</taxon>
        <taxon>Proteaceae</taxon>
        <taxon>Protea</taxon>
    </lineage>
</organism>
<sequence>MLSGVKISELKHPFWRLKINHQISLVNALTTLQFQDLSLLSASELTISLFPALLPTLQMDSFHKSREGESDAENLRPVFPGAMWGTRQPSLRLPCGQRHHPHSLCQILRVLCLGPQPQHLCHVRRGR</sequence>
<name>A0A9Q0H2N7_9MAGN</name>
<evidence type="ECO:0000313" key="2">
    <source>
        <dbReference type="Proteomes" id="UP001141806"/>
    </source>
</evidence>
<comment type="caution">
    <text evidence="1">The sequence shown here is derived from an EMBL/GenBank/DDBJ whole genome shotgun (WGS) entry which is preliminary data.</text>
</comment>
<dbReference type="EMBL" id="JAMYWD010000010">
    <property type="protein sequence ID" value="KAJ4958716.1"/>
    <property type="molecule type" value="Genomic_DNA"/>
</dbReference>
<dbReference type="AlphaFoldDB" id="A0A9Q0H2N7"/>
<evidence type="ECO:0000313" key="1">
    <source>
        <dbReference type="EMBL" id="KAJ4958716.1"/>
    </source>
</evidence>
<protein>
    <submittedName>
        <fullName evidence="1">Uncharacterized protein</fullName>
    </submittedName>
</protein>